<reference evidence="3" key="1">
    <citation type="submission" date="2022-08" db="EMBL/GenBank/DDBJ databases">
        <authorList>
            <person name="Gutierrez-Valencia J."/>
        </authorList>
    </citation>
    <scope>NUCLEOTIDE SEQUENCE</scope>
</reference>
<evidence type="ECO:0000259" key="2">
    <source>
        <dbReference type="Pfam" id="PF14432"/>
    </source>
</evidence>
<dbReference type="Proteomes" id="UP001154282">
    <property type="component" value="Unassembled WGS sequence"/>
</dbReference>
<keyword evidence="4" id="KW-1185">Reference proteome</keyword>
<dbReference type="EMBL" id="CAMGYJ010000006">
    <property type="protein sequence ID" value="CAI0428327.1"/>
    <property type="molecule type" value="Genomic_DNA"/>
</dbReference>
<dbReference type="InterPro" id="IPR046849">
    <property type="entry name" value="E2_motif"/>
</dbReference>
<comment type="similarity">
    <text evidence="1">Belongs to the PPR family. PCMP-H subfamily.</text>
</comment>
<evidence type="ECO:0000313" key="3">
    <source>
        <dbReference type="EMBL" id="CAI0428327.1"/>
    </source>
</evidence>
<dbReference type="AlphaFoldDB" id="A0AAV0L353"/>
<gene>
    <name evidence="3" type="ORF">LITE_LOCUS21590</name>
</gene>
<dbReference type="Pfam" id="PF20430">
    <property type="entry name" value="Eplus_motif"/>
    <property type="match status" value="1"/>
</dbReference>
<sequence>MTKLRGCSWIEVCGIVHEFLVGDTSHPLSEGIYSKLSELDKDLRAAGYVPTTEYVLFDIEDEEKEHFLGCHSEKLAVAFGLISTDCHEAIKLISKITGREIIVRDTNRFHCFSGGTCSCKDYW</sequence>
<proteinExistence type="inferred from homology"/>
<feature type="domain" description="DYW" evidence="2">
    <location>
        <begin position="82"/>
        <end position="123"/>
    </location>
</feature>
<evidence type="ECO:0000256" key="1">
    <source>
        <dbReference type="ARBA" id="ARBA00006643"/>
    </source>
</evidence>
<accession>A0AAV0L353</accession>
<protein>
    <recommendedName>
        <fullName evidence="2">DYW domain-containing protein</fullName>
    </recommendedName>
</protein>
<evidence type="ECO:0000313" key="4">
    <source>
        <dbReference type="Proteomes" id="UP001154282"/>
    </source>
</evidence>
<name>A0AAV0L353_9ROSI</name>
<dbReference type="GO" id="GO:0008270">
    <property type="term" value="F:zinc ion binding"/>
    <property type="evidence" value="ECO:0007669"/>
    <property type="project" value="InterPro"/>
</dbReference>
<comment type="caution">
    <text evidence="3">The sequence shown here is derived from an EMBL/GenBank/DDBJ whole genome shotgun (WGS) entry which is preliminary data.</text>
</comment>
<organism evidence="3 4">
    <name type="scientific">Linum tenue</name>
    <dbReference type="NCBI Taxonomy" id="586396"/>
    <lineage>
        <taxon>Eukaryota</taxon>
        <taxon>Viridiplantae</taxon>
        <taxon>Streptophyta</taxon>
        <taxon>Embryophyta</taxon>
        <taxon>Tracheophyta</taxon>
        <taxon>Spermatophyta</taxon>
        <taxon>Magnoliopsida</taxon>
        <taxon>eudicotyledons</taxon>
        <taxon>Gunneridae</taxon>
        <taxon>Pentapetalae</taxon>
        <taxon>rosids</taxon>
        <taxon>fabids</taxon>
        <taxon>Malpighiales</taxon>
        <taxon>Linaceae</taxon>
        <taxon>Linum</taxon>
    </lineage>
</organism>
<dbReference type="InterPro" id="IPR032867">
    <property type="entry name" value="DYW_dom"/>
</dbReference>
<dbReference type="Pfam" id="PF14432">
    <property type="entry name" value="DYW_deaminase"/>
    <property type="match status" value="1"/>
</dbReference>